<dbReference type="GO" id="GO:0005829">
    <property type="term" value="C:cytosol"/>
    <property type="evidence" value="ECO:0007669"/>
    <property type="project" value="TreeGrafter"/>
</dbReference>
<dbReference type="GO" id="GO:0005634">
    <property type="term" value="C:nucleus"/>
    <property type="evidence" value="ECO:0007669"/>
    <property type="project" value="TreeGrafter"/>
</dbReference>
<keyword evidence="6" id="KW-1185">Reference proteome</keyword>
<protein>
    <submittedName>
        <fullName evidence="5">Aste57867_10224 protein</fullName>
    </submittedName>
</protein>
<dbReference type="SMART" id="SM00368">
    <property type="entry name" value="LRR_RI"/>
    <property type="match status" value="3"/>
</dbReference>
<dbReference type="PANTHER" id="PTHR24113">
    <property type="entry name" value="RAN GTPASE-ACTIVATING PROTEIN 1"/>
    <property type="match status" value="1"/>
</dbReference>
<reference evidence="4" key="2">
    <citation type="submission" date="2019-06" db="EMBL/GenBank/DDBJ databases">
        <title>Genomics analysis of Aphanomyces spp. identifies a new class of oomycete effector associated with host adaptation.</title>
        <authorList>
            <person name="Gaulin E."/>
        </authorList>
    </citation>
    <scope>NUCLEOTIDE SEQUENCE</scope>
    <source>
        <strain evidence="4">CBS 578.67</strain>
    </source>
</reference>
<dbReference type="EMBL" id="VJMH01005193">
    <property type="protein sequence ID" value="KAF0699172.1"/>
    <property type="molecule type" value="Genomic_DNA"/>
</dbReference>
<dbReference type="Gene3D" id="3.80.10.10">
    <property type="entry name" value="Ribonuclease Inhibitor"/>
    <property type="match status" value="1"/>
</dbReference>
<evidence type="ECO:0000256" key="3">
    <source>
        <dbReference type="ARBA" id="ARBA00022737"/>
    </source>
</evidence>
<reference evidence="5 6" key="1">
    <citation type="submission" date="2019-03" db="EMBL/GenBank/DDBJ databases">
        <authorList>
            <person name="Gaulin E."/>
            <person name="Dumas B."/>
        </authorList>
    </citation>
    <scope>NUCLEOTIDE SEQUENCE [LARGE SCALE GENOMIC DNA]</scope>
    <source>
        <strain evidence="5">CBS 568.67</strain>
    </source>
</reference>
<proteinExistence type="predicted"/>
<keyword evidence="3" id="KW-0677">Repeat</keyword>
<sequence length="519" mass="58019">MAHNVPRKKAATDASPLRSLLPDVIQHIATFIPETHSFFAFLRAFQATNSLGDLQVLYDLSLACDDTYDALSVRMRRHDLWPKLRLPTVDATSAPSLQRVTKYFRTIHMQNPAEDVALIRMLLGPQNDLAVHECIDEKPTPEALKKWYADLATLPITHLGFTEMEHSIPSDKGKYMVDILPRLDSLRSLNLIDVEGAHLSKAIKYVRTSTLTRLSIGYEHTEEPMHLTDTMVRDIAHWLSSNRVESFRLSHCTFDEGEDAMQAFFHAVFLSEIESVELDLLSLSAIEFCEFVRPIQVSSLVLSRISMYPDEAEILFEALRESKITTLEFSQFYSTQDGFKALGEALPLAKELQSLTFVMTNVGDAGCDMVAAALPSIPHLTKLTLHECCISDAGVALLANVMLDGGMPLRSLHLTNNLIGFAGAVGLVQCLGLRPSGFDDLMVTGIETTEALETTLKHMANMLPGLKRCKLAVQRSDCGIADQLEKNTLNEYWRTYMQFRDIATRPQRRTIADTLSTDT</sequence>
<dbReference type="GO" id="GO:0006913">
    <property type="term" value="P:nucleocytoplasmic transport"/>
    <property type="evidence" value="ECO:0007669"/>
    <property type="project" value="TreeGrafter"/>
</dbReference>
<dbReference type="Proteomes" id="UP000332933">
    <property type="component" value="Unassembled WGS sequence"/>
</dbReference>
<dbReference type="OrthoDB" id="287671at2759"/>
<gene>
    <name evidence="5" type="primary">Aste57867_10224</name>
    <name evidence="4" type="ORF">As57867_010185</name>
    <name evidence="5" type="ORF">ASTE57867_10224</name>
</gene>
<dbReference type="GO" id="GO:0031267">
    <property type="term" value="F:small GTPase binding"/>
    <property type="evidence" value="ECO:0007669"/>
    <property type="project" value="TreeGrafter"/>
</dbReference>
<dbReference type="PANTHER" id="PTHR24113:SF12">
    <property type="entry name" value="RAN GTPASE-ACTIVATING PROTEIN 1"/>
    <property type="match status" value="1"/>
</dbReference>
<dbReference type="AlphaFoldDB" id="A0A485KQC1"/>
<evidence type="ECO:0000256" key="2">
    <source>
        <dbReference type="ARBA" id="ARBA00022614"/>
    </source>
</evidence>
<organism evidence="5 6">
    <name type="scientific">Aphanomyces stellatus</name>
    <dbReference type="NCBI Taxonomy" id="120398"/>
    <lineage>
        <taxon>Eukaryota</taxon>
        <taxon>Sar</taxon>
        <taxon>Stramenopiles</taxon>
        <taxon>Oomycota</taxon>
        <taxon>Saprolegniomycetes</taxon>
        <taxon>Saprolegniales</taxon>
        <taxon>Verrucalvaceae</taxon>
        <taxon>Aphanomyces</taxon>
    </lineage>
</organism>
<name>A0A485KQC1_9STRA</name>
<evidence type="ECO:0000313" key="4">
    <source>
        <dbReference type="EMBL" id="KAF0699172.1"/>
    </source>
</evidence>
<evidence type="ECO:0000313" key="5">
    <source>
        <dbReference type="EMBL" id="VFT87099.1"/>
    </source>
</evidence>
<dbReference type="InterPro" id="IPR032675">
    <property type="entry name" value="LRR_dom_sf"/>
</dbReference>
<dbReference type="GO" id="GO:0005096">
    <property type="term" value="F:GTPase activator activity"/>
    <property type="evidence" value="ECO:0007669"/>
    <property type="project" value="UniProtKB-KW"/>
</dbReference>
<dbReference type="SUPFAM" id="SSF52047">
    <property type="entry name" value="RNI-like"/>
    <property type="match status" value="1"/>
</dbReference>
<dbReference type="GO" id="GO:0048471">
    <property type="term" value="C:perinuclear region of cytoplasm"/>
    <property type="evidence" value="ECO:0007669"/>
    <property type="project" value="TreeGrafter"/>
</dbReference>
<accession>A0A485KQC1</accession>
<evidence type="ECO:0000256" key="1">
    <source>
        <dbReference type="ARBA" id="ARBA00022468"/>
    </source>
</evidence>
<evidence type="ECO:0000313" key="6">
    <source>
        <dbReference type="Proteomes" id="UP000332933"/>
    </source>
</evidence>
<keyword evidence="2" id="KW-0433">Leucine-rich repeat</keyword>
<dbReference type="EMBL" id="CAADRA010005214">
    <property type="protein sequence ID" value="VFT87099.1"/>
    <property type="molecule type" value="Genomic_DNA"/>
</dbReference>
<keyword evidence="1" id="KW-0343">GTPase activation</keyword>
<dbReference type="InterPro" id="IPR027038">
    <property type="entry name" value="RanGap"/>
</dbReference>